<keyword evidence="3" id="KW-1185">Reference proteome</keyword>
<reference evidence="3" key="1">
    <citation type="journal article" date="2019" name="Int. J. Syst. Evol. Microbiol.">
        <title>The Global Catalogue of Microorganisms (GCM) 10K type strain sequencing project: providing services to taxonomists for standard genome sequencing and annotation.</title>
        <authorList>
            <consortium name="The Broad Institute Genomics Platform"/>
            <consortium name="The Broad Institute Genome Sequencing Center for Infectious Disease"/>
            <person name="Wu L."/>
            <person name="Ma J."/>
        </authorList>
    </citation>
    <scope>NUCLEOTIDE SEQUENCE [LARGE SCALE GENOMIC DNA]</scope>
    <source>
        <strain evidence="3">JCM 17805</strain>
    </source>
</reference>
<accession>A0ABP8VAJ0</accession>
<dbReference type="NCBIfam" id="TIGR01539">
    <property type="entry name" value="portal_lambda"/>
    <property type="match status" value="1"/>
</dbReference>
<gene>
    <name evidence="2" type="ORF">GCM10023116_46700</name>
</gene>
<protein>
    <submittedName>
        <fullName evidence="2">Phage portal protein</fullName>
    </submittedName>
</protein>
<evidence type="ECO:0000313" key="3">
    <source>
        <dbReference type="Proteomes" id="UP001500604"/>
    </source>
</evidence>
<sequence length="515" mass="58762">MWPFRKKKPEPVRSDVVADRRPLLPRNSGNGKMLARNFNASLEDRLNGGWTSTSQTPDNLIFHNLKILRARAREQRYNNDYARKFIGMVKTNVIGAEGVVLQSKVVDDKGQPDTLVRGAIESAWKEWQKQCDFKGRLHWIDFQNVLMSTIAGDGEVLIRKHRGGKFAYRLELIDPELLDVAYVGEYKGNRIIHAIEIDDSGRPVAYHLQQPGKTSQTYLNYYNQKHYTRVPADQIIHAYLTDFVDQKRGIPWISTGLQRLKMLGAYEDAALVAARIGASQMGFFKSQTGDQYEGDEETDDGFEMEAEPGMFRNIGGLEFQQFDPKYPTGEFGNFMKQCLRGISSGLGVDYNTFANDMSDVNYSSARVGMLETREVWISLQGWLIRNVIRLIFDEWLELQYDLGTITIPRRNKPPMPINRGIDYYRQSVFQGRRWKWVDPAKELTAHEKAVALRITTRSQIIREQGGDPDEVFAEIAEEEKRLEAMGILTPAQTNEPEPPPQEQDDDNPQDSGGTA</sequence>
<organism evidence="2 3">
    <name type="scientific">Kistimonas scapharcae</name>
    <dbReference type="NCBI Taxonomy" id="1036133"/>
    <lineage>
        <taxon>Bacteria</taxon>
        <taxon>Pseudomonadati</taxon>
        <taxon>Pseudomonadota</taxon>
        <taxon>Gammaproteobacteria</taxon>
        <taxon>Oceanospirillales</taxon>
        <taxon>Endozoicomonadaceae</taxon>
        <taxon>Kistimonas</taxon>
    </lineage>
</organism>
<dbReference type="Proteomes" id="UP001500604">
    <property type="component" value="Unassembled WGS sequence"/>
</dbReference>
<evidence type="ECO:0000256" key="1">
    <source>
        <dbReference type="SAM" id="MobiDB-lite"/>
    </source>
</evidence>
<comment type="caution">
    <text evidence="2">The sequence shown here is derived from an EMBL/GenBank/DDBJ whole genome shotgun (WGS) entry which is preliminary data.</text>
</comment>
<dbReference type="InterPro" id="IPR006429">
    <property type="entry name" value="Phage_lambda_portal"/>
</dbReference>
<dbReference type="Pfam" id="PF05136">
    <property type="entry name" value="Phage_portal_2"/>
    <property type="match status" value="1"/>
</dbReference>
<evidence type="ECO:0000313" key="2">
    <source>
        <dbReference type="EMBL" id="GAA4652386.1"/>
    </source>
</evidence>
<proteinExistence type="predicted"/>
<name>A0ABP8VAJ0_9GAMM</name>
<dbReference type="EMBL" id="BAABFL010000474">
    <property type="protein sequence ID" value="GAA4652386.1"/>
    <property type="molecule type" value="Genomic_DNA"/>
</dbReference>
<feature type="region of interest" description="Disordered" evidence="1">
    <location>
        <begin position="486"/>
        <end position="515"/>
    </location>
</feature>
<dbReference type="RefSeq" id="WP_345198939.1">
    <property type="nucleotide sequence ID" value="NZ_BAABFL010000474.1"/>
</dbReference>